<reference evidence="3 5" key="3">
    <citation type="journal article" date="2019" name="Nat. Med.">
        <title>A library of human gut bacterial isolates paired with longitudinal multiomics data enables mechanistic microbiome research.</title>
        <authorList>
            <person name="Poyet M."/>
            <person name="Groussin M."/>
            <person name="Gibbons S.M."/>
            <person name="Avila-Pacheco J."/>
            <person name="Jiang X."/>
            <person name="Kearney S.M."/>
            <person name="Perrotta A.R."/>
            <person name="Berdy B."/>
            <person name="Zhao S."/>
            <person name="Lieberman T.D."/>
            <person name="Swanson P.K."/>
            <person name="Smith M."/>
            <person name="Roesemann S."/>
            <person name="Alexander J.E."/>
            <person name="Rich S.A."/>
            <person name="Livny J."/>
            <person name="Vlamakis H."/>
            <person name="Clish C."/>
            <person name="Bullock K."/>
            <person name="Deik A."/>
            <person name="Scott J."/>
            <person name="Pierce K.A."/>
            <person name="Xavier R.J."/>
            <person name="Alm E.J."/>
        </authorList>
    </citation>
    <scope>NUCLEOTIDE SEQUENCE [LARGE SCALE GENOMIC DNA]</scope>
    <source>
        <strain evidence="3 5">BIOML-A1</strain>
    </source>
</reference>
<dbReference type="Pfam" id="PF06177">
    <property type="entry name" value="QueT"/>
    <property type="match status" value="1"/>
</dbReference>
<evidence type="ECO:0000313" key="4">
    <source>
        <dbReference type="Proteomes" id="UP000049979"/>
    </source>
</evidence>
<dbReference type="EMBL" id="CVRR01000048">
    <property type="protein sequence ID" value="CRL41713.1"/>
    <property type="molecule type" value="Genomic_DNA"/>
</dbReference>
<dbReference type="OrthoDB" id="9786793at2"/>
<evidence type="ECO:0000256" key="1">
    <source>
        <dbReference type="SAM" id="Phobius"/>
    </source>
</evidence>
<name>A0A0M6WY31_9FIRM</name>
<feature type="transmembrane region" description="Helical" evidence="1">
    <location>
        <begin position="138"/>
        <end position="161"/>
    </location>
</feature>
<evidence type="ECO:0000313" key="3">
    <source>
        <dbReference type="EMBL" id="MTR82242.1"/>
    </source>
</evidence>
<evidence type="ECO:0000313" key="2">
    <source>
        <dbReference type="EMBL" id="CRL41713.1"/>
    </source>
</evidence>
<keyword evidence="1" id="KW-1133">Transmembrane helix</keyword>
<feature type="transmembrane region" description="Helical" evidence="1">
    <location>
        <begin position="6"/>
        <end position="32"/>
    </location>
</feature>
<evidence type="ECO:0000313" key="5">
    <source>
        <dbReference type="Proteomes" id="UP000446657"/>
    </source>
</evidence>
<feature type="transmembrane region" description="Helical" evidence="1">
    <location>
        <begin position="105"/>
        <end position="126"/>
    </location>
</feature>
<dbReference type="AlphaFoldDB" id="A0A0M6WY31"/>
<feature type="transmembrane region" description="Helical" evidence="1">
    <location>
        <begin position="72"/>
        <end position="93"/>
    </location>
</feature>
<dbReference type="RefSeq" id="WP_055068529.1">
    <property type="nucleotide sequence ID" value="NZ_CP173697.1"/>
</dbReference>
<dbReference type="Proteomes" id="UP000446657">
    <property type="component" value="Unassembled WGS sequence"/>
</dbReference>
<dbReference type="EMBL" id="WNAL01000022">
    <property type="protein sequence ID" value="MTR82242.1"/>
    <property type="molecule type" value="Genomic_DNA"/>
</dbReference>
<dbReference type="PANTHER" id="PTHR40044">
    <property type="entry name" value="INTEGRAL MEMBRANE PROTEIN-RELATED"/>
    <property type="match status" value="1"/>
</dbReference>
<dbReference type="STRING" id="301302.ERS852420_01219"/>
<proteinExistence type="predicted"/>
<accession>A0A0M6WY31</accession>
<keyword evidence="1" id="KW-0472">Membrane</keyword>
<dbReference type="PANTHER" id="PTHR40044:SF1">
    <property type="entry name" value="INTEGRAL MEMBRANE PROTEIN"/>
    <property type="match status" value="1"/>
</dbReference>
<reference evidence="4" key="2">
    <citation type="submission" date="2015-05" db="EMBL/GenBank/DDBJ databases">
        <authorList>
            <consortium name="Pathogen Informatics"/>
        </authorList>
    </citation>
    <scope>NUCLEOTIDE SEQUENCE [LARGE SCALE GENOMIC DNA]</scope>
    <source>
        <strain evidence="4">M72</strain>
    </source>
</reference>
<keyword evidence="1" id="KW-0812">Transmembrane</keyword>
<sequence length="173" mass="18677">MRDKKVTFIVQAAVIAALYVVLTFVANALGLASHTIQVRFSEALCILPVFTPAAIPGLWIGCLLANLLTGAVIYDVIFGSIATLLAAVCTYLLRNHKIACTFPPVIFNMIIVPFVLVYAYGIPAVYFHGVNVTIPFNAITVGIGEVISVCVLGSILMRVLAKYRNVMFRATAQ</sequence>
<dbReference type="InterPro" id="IPR010387">
    <property type="entry name" value="QueT"/>
</dbReference>
<dbReference type="Proteomes" id="UP000049979">
    <property type="component" value="Unassembled WGS sequence"/>
</dbReference>
<reference evidence="2" key="1">
    <citation type="submission" date="2015-05" db="EMBL/GenBank/DDBJ databases">
        <authorList>
            <person name="Wang D.B."/>
            <person name="Wang M."/>
        </authorList>
    </citation>
    <scope>NUCLEOTIDE SEQUENCE [LARGE SCALE GENOMIC DNA]</scope>
    <source>
        <strain evidence="2">M72</strain>
    </source>
</reference>
<dbReference type="PIRSF" id="PIRSF031501">
    <property type="entry name" value="QueT"/>
    <property type="match status" value="1"/>
</dbReference>
<gene>
    <name evidence="3" type="ORF">GMD30_11185</name>
    <name evidence="2" type="ORF">M72_13491</name>
</gene>
<keyword evidence="4" id="KW-1185">Reference proteome</keyword>
<organism evidence="2 4">
    <name type="scientific">Roseburia faecis</name>
    <dbReference type="NCBI Taxonomy" id="301302"/>
    <lineage>
        <taxon>Bacteria</taxon>
        <taxon>Bacillati</taxon>
        <taxon>Bacillota</taxon>
        <taxon>Clostridia</taxon>
        <taxon>Lachnospirales</taxon>
        <taxon>Lachnospiraceae</taxon>
        <taxon>Roseburia</taxon>
    </lineage>
</organism>
<dbReference type="Gene3D" id="1.10.1760.20">
    <property type="match status" value="1"/>
</dbReference>
<feature type="transmembrane region" description="Helical" evidence="1">
    <location>
        <begin position="44"/>
        <end position="66"/>
    </location>
</feature>
<protein>
    <submittedName>
        <fullName evidence="3">Transporter</fullName>
    </submittedName>
</protein>